<dbReference type="EMBL" id="QJTE01000001">
    <property type="protein sequence ID" value="PYE85566.1"/>
    <property type="molecule type" value="Genomic_DNA"/>
</dbReference>
<dbReference type="Gene3D" id="1.10.357.10">
    <property type="entry name" value="Tetracycline Repressor, domain 2"/>
    <property type="match status" value="1"/>
</dbReference>
<evidence type="ECO:0000256" key="3">
    <source>
        <dbReference type="ARBA" id="ARBA00023163"/>
    </source>
</evidence>
<proteinExistence type="predicted"/>
<keyword evidence="3" id="KW-0804">Transcription</keyword>
<dbReference type="GO" id="GO:0000976">
    <property type="term" value="F:transcription cis-regulatory region binding"/>
    <property type="evidence" value="ECO:0007669"/>
    <property type="project" value="TreeGrafter"/>
</dbReference>
<keyword evidence="2 4" id="KW-0238">DNA-binding</keyword>
<dbReference type="GO" id="GO:0003700">
    <property type="term" value="F:DNA-binding transcription factor activity"/>
    <property type="evidence" value="ECO:0007669"/>
    <property type="project" value="TreeGrafter"/>
</dbReference>
<dbReference type="PANTHER" id="PTHR30055">
    <property type="entry name" value="HTH-TYPE TRANSCRIPTIONAL REGULATOR RUTR"/>
    <property type="match status" value="1"/>
</dbReference>
<dbReference type="InterPro" id="IPR009057">
    <property type="entry name" value="Homeodomain-like_sf"/>
</dbReference>
<protein>
    <submittedName>
        <fullName evidence="6">TetR family transcriptional regulator</fullName>
    </submittedName>
</protein>
<dbReference type="InterPro" id="IPR001647">
    <property type="entry name" value="HTH_TetR"/>
</dbReference>
<dbReference type="InterPro" id="IPR036271">
    <property type="entry name" value="Tet_transcr_reg_TetR-rel_C_sf"/>
</dbReference>
<dbReference type="RefSeq" id="WP_181418531.1">
    <property type="nucleotide sequence ID" value="NZ_QJTE01000001.1"/>
</dbReference>
<name>A0A318SYU8_9RHOB</name>
<dbReference type="AlphaFoldDB" id="A0A318SYU8"/>
<sequence>MAAKPEETAPKRRGRPVVLSAEERRALILDAVGAVFADGGMETLTMTAVAERAGMSKRTLYDLYTDQTSLILAFMERLRNGFFRPLDPADEALPLEDRLRQMLEPRLDLPISELPIEVLRIGVASGGTDPLLGRACLERGPCALREMIRAELDRGVARGELPPTDTAQAAALLKDMVQIPVLDLLLDPARRPSLAEMRARFELGLTVFLRGTDAR</sequence>
<dbReference type="Proteomes" id="UP000248311">
    <property type="component" value="Unassembled WGS sequence"/>
</dbReference>
<evidence type="ECO:0000256" key="4">
    <source>
        <dbReference type="PROSITE-ProRule" id="PRU00335"/>
    </source>
</evidence>
<dbReference type="PROSITE" id="PS50977">
    <property type="entry name" value="HTH_TETR_2"/>
    <property type="match status" value="1"/>
</dbReference>
<dbReference type="Pfam" id="PF14246">
    <property type="entry name" value="TetR_C_7"/>
    <property type="match status" value="1"/>
</dbReference>
<keyword evidence="7" id="KW-1185">Reference proteome</keyword>
<feature type="domain" description="HTH tetR-type" evidence="5">
    <location>
        <begin position="22"/>
        <end position="82"/>
    </location>
</feature>
<dbReference type="SUPFAM" id="SSF46689">
    <property type="entry name" value="Homeodomain-like"/>
    <property type="match status" value="1"/>
</dbReference>
<comment type="caution">
    <text evidence="6">The sequence shown here is derived from an EMBL/GenBank/DDBJ whole genome shotgun (WGS) entry which is preliminary data.</text>
</comment>
<evidence type="ECO:0000313" key="7">
    <source>
        <dbReference type="Proteomes" id="UP000248311"/>
    </source>
</evidence>
<dbReference type="SUPFAM" id="SSF48498">
    <property type="entry name" value="Tetracyclin repressor-like, C-terminal domain"/>
    <property type="match status" value="1"/>
</dbReference>
<dbReference type="Pfam" id="PF00440">
    <property type="entry name" value="TetR_N"/>
    <property type="match status" value="1"/>
</dbReference>
<keyword evidence="1" id="KW-0805">Transcription regulation</keyword>
<evidence type="ECO:0000259" key="5">
    <source>
        <dbReference type="PROSITE" id="PS50977"/>
    </source>
</evidence>
<feature type="DNA-binding region" description="H-T-H motif" evidence="4">
    <location>
        <begin position="45"/>
        <end position="64"/>
    </location>
</feature>
<evidence type="ECO:0000313" key="6">
    <source>
        <dbReference type="EMBL" id="PYE85566.1"/>
    </source>
</evidence>
<dbReference type="InterPro" id="IPR050109">
    <property type="entry name" value="HTH-type_TetR-like_transc_reg"/>
</dbReference>
<dbReference type="InterPro" id="IPR039536">
    <property type="entry name" value="TetR_C_Proteobacteria"/>
</dbReference>
<accession>A0A318SYU8</accession>
<reference evidence="6 7" key="1">
    <citation type="submission" date="2018-06" db="EMBL/GenBank/DDBJ databases">
        <title>Genomic Encyclopedia of Type Strains, Phase III (KMG-III): the genomes of soil and plant-associated and newly described type strains.</title>
        <authorList>
            <person name="Whitman W."/>
        </authorList>
    </citation>
    <scope>NUCLEOTIDE SEQUENCE [LARGE SCALE GENOMIC DNA]</scope>
    <source>
        <strain evidence="6 7">CECT 9025</strain>
    </source>
</reference>
<organism evidence="6 7">
    <name type="scientific">Pseudoroseicyclus aestuarii</name>
    <dbReference type="NCBI Taxonomy" id="1795041"/>
    <lineage>
        <taxon>Bacteria</taxon>
        <taxon>Pseudomonadati</taxon>
        <taxon>Pseudomonadota</taxon>
        <taxon>Alphaproteobacteria</taxon>
        <taxon>Rhodobacterales</taxon>
        <taxon>Paracoccaceae</taxon>
        <taxon>Pseudoroseicyclus</taxon>
    </lineage>
</organism>
<evidence type="ECO:0000256" key="2">
    <source>
        <dbReference type="ARBA" id="ARBA00023125"/>
    </source>
</evidence>
<dbReference type="PANTHER" id="PTHR30055:SF234">
    <property type="entry name" value="HTH-TYPE TRANSCRIPTIONAL REGULATOR BETI"/>
    <property type="match status" value="1"/>
</dbReference>
<evidence type="ECO:0000256" key="1">
    <source>
        <dbReference type="ARBA" id="ARBA00023015"/>
    </source>
</evidence>
<gene>
    <name evidence="6" type="ORF">DFP88_101234</name>
</gene>